<dbReference type="GO" id="GO:0005886">
    <property type="term" value="C:plasma membrane"/>
    <property type="evidence" value="ECO:0007669"/>
    <property type="project" value="TreeGrafter"/>
</dbReference>
<evidence type="ECO:0000256" key="1">
    <source>
        <dbReference type="ARBA" id="ARBA00004141"/>
    </source>
</evidence>
<keyword evidence="10" id="KW-1185">Reference proteome</keyword>
<feature type="compositionally biased region" description="Basic and acidic residues" evidence="7">
    <location>
        <begin position="264"/>
        <end position="291"/>
    </location>
</feature>
<dbReference type="Proteomes" id="UP001195483">
    <property type="component" value="Unassembled WGS sequence"/>
</dbReference>
<accession>A0AAE0S3D0</accession>
<feature type="region of interest" description="Disordered" evidence="7">
    <location>
        <begin position="196"/>
        <end position="291"/>
    </location>
</feature>
<dbReference type="EMBL" id="JAEAOA010000129">
    <property type="protein sequence ID" value="KAK3584374.1"/>
    <property type="molecule type" value="Genomic_DNA"/>
</dbReference>
<evidence type="ECO:0000256" key="2">
    <source>
        <dbReference type="ARBA" id="ARBA00009671"/>
    </source>
</evidence>
<feature type="compositionally biased region" description="Basic residues" evidence="7">
    <location>
        <begin position="234"/>
        <end position="243"/>
    </location>
</feature>
<organism evidence="9 10">
    <name type="scientific">Potamilus streckersoni</name>
    <dbReference type="NCBI Taxonomy" id="2493646"/>
    <lineage>
        <taxon>Eukaryota</taxon>
        <taxon>Metazoa</taxon>
        <taxon>Spiralia</taxon>
        <taxon>Lophotrochozoa</taxon>
        <taxon>Mollusca</taxon>
        <taxon>Bivalvia</taxon>
        <taxon>Autobranchia</taxon>
        <taxon>Heteroconchia</taxon>
        <taxon>Palaeoheterodonta</taxon>
        <taxon>Unionida</taxon>
        <taxon>Unionoidea</taxon>
        <taxon>Unionidae</taxon>
        <taxon>Ambleminae</taxon>
        <taxon>Lampsilini</taxon>
        <taxon>Potamilus</taxon>
    </lineage>
</organism>
<evidence type="ECO:0000313" key="10">
    <source>
        <dbReference type="Proteomes" id="UP001195483"/>
    </source>
</evidence>
<comment type="caution">
    <text evidence="6">Lacks conserved residue(s) required for the propagation of feature annotation.</text>
</comment>
<sequence>MFAASFPLAPVLAMLVLVIDIRVDAKRLLWWNRRPLAFIAEDIGMWYGILNFVNLCGVISNGFLIAFTSTWGSKYTDTEKLWIVIGFEHIVFALKFCAAYLIPDVPSDVKLSIRREKYQIAKLLHGKEDKTDYSCLVPLTEAKSKRSRKLSGTFDEKEENKEKTTHSLMEPVLRKDKETKTDVKEELLVNKGNYTSAESPVLSTGDINPEGSRLLSKNMSDNNSTSTEPQKLDVRRRKKHKTGKPGGKKESSMNNVPSVIASDDVARFRIENEQDTGRNEILQDVRDETEC</sequence>
<keyword evidence="3 6" id="KW-0812">Transmembrane</keyword>
<evidence type="ECO:0000256" key="6">
    <source>
        <dbReference type="RuleBase" id="RU280814"/>
    </source>
</evidence>
<feature type="region of interest" description="Disordered" evidence="7">
    <location>
        <begin position="148"/>
        <end position="179"/>
    </location>
</feature>
<evidence type="ECO:0000256" key="3">
    <source>
        <dbReference type="ARBA" id="ARBA00022692"/>
    </source>
</evidence>
<feature type="transmembrane region" description="Helical" evidence="6">
    <location>
        <begin position="49"/>
        <end position="69"/>
    </location>
</feature>
<dbReference type="InterPro" id="IPR049452">
    <property type="entry name" value="Anoctamin_TM"/>
</dbReference>
<reference evidence="9" key="2">
    <citation type="journal article" date="2021" name="Genome Biol. Evol.">
        <title>Developing a high-quality reference genome for a parasitic bivalve with doubly uniparental inheritance (Bivalvia: Unionida).</title>
        <authorList>
            <person name="Smith C.H."/>
        </authorList>
    </citation>
    <scope>NUCLEOTIDE SEQUENCE</scope>
    <source>
        <strain evidence="9">CHS0354</strain>
        <tissue evidence="9">Mantle</tissue>
    </source>
</reference>
<feature type="compositionally biased region" description="Basic and acidic residues" evidence="7">
    <location>
        <begin position="154"/>
        <end position="165"/>
    </location>
</feature>
<reference evidence="9" key="3">
    <citation type="submission" date="2023-05" db="EMBL/GenBank/DDBJ databases">
        <authorList>
            <person name="Smith C.H."/>
        </authorList>
    </citation>
    <scope>NUCLEOTIDE SEQUENCE</scope>
    <source>
        <strain evidence="9">CHS0354</strain>
        <tissue evidence="9">Mantle</tissue>
    </source>
</reference>
<comment type="subcellular location">
    <subcellularLocation>
        <location evidence="1 6">Membrane</location>
        <topology evidence="1 6">Multi-pass membrane protein</topology>
    </subcellularLocation>
</comment>
<dbReference type="InterPro" id="IPR007632">
    <property type="entry name" value="Anoctamin"/>
</dbReference>
<feature type="compositionally biased region" description="Polar residues" evidence="7">
    <location>
        <begin position="196"/>
        <end position="206"/>
    </location>
</feature>
<evidence type="ECO:0000256" key="4">
    <source>
        <dbReference type="ARBA" id="ARBA00022989"/>
    </source>
</evidence>
<reference evidence="9" key="1">
    <citation type="journal article" date="2021" name="Genome Biol. Evol.">
        <title>A High-Quality Reference Genome for a Parasitic Bivalve with Doubly Uniparental Inheritance (Bivalvia: Unionida).</title>
        <authorList>
            <person name="Smith C.H."/>
        </authorList>
    </citation>
    <scope>NUCLEOTIDE SEQUENCE</scope>
    <source>
        <strain evidence="9">CHS0354</strain>
    </source>
</reference>
<protein>
    <recommendedName>
        <fullName evidence="6">Anoctamin</fullName>
    </recommendedName>
</protein>
<dbReference type="PANTHER" id="PTHR12308:SF73">
    <property type="entry name" value="ANOCTAMIN"/>
    <property type="match status" value="1"/>
</dbReference>
<keyword evidence="4 6" id="KW-1133">Transmembrane helix</keyword>
<feature type="domain" description="Anoctamin transmembrane" evidence="8">
    <location>
        <begin position="1"/>
        <end position="116"/>
    </location>
</feature>
<comment type="caution">
    <text evidence="9">The sequence shown here is derived from an EMBL/GenBank/DDBJ whole genome shotgun (WGS) entry which is preliminary data.</text>
</comment>
<dbReference type="GO" id="GO:0005254">
    <property type="term" value="F:chloride channel activity"/>
    <property type="evidence" value="ECO:0007669"/>
    <property type="project" value="TreeGrafter"/>
</dbReference>
<evidence type="ECO:0000256" key="5">
    <source>
        <dbReference type="ARBA" id="ARBA00023136"/>
    </source>
</evidence>
<gene>
    <name evidence="9" type="ORF">CHS0354_001299</name>
</gene>
<name>A0AAE0S3D0_9BIVA</name>
<evidence type="ECO:0000259" key="8">
    <source>
        <dbReference type="Pfam" id="PF04547"/>
    </source>
</evidence>
<feature type="compositionally biased region" description="Polar residues" evidence="7">
    <location>
        <begin position="215"/>
        <end position="229"/>
    </location>
</feature>
<proteinExistence type="inferred from homology"/>
<dbReference type="PANTHER" id="PTHR12308">
    <property type="entry name" value="ANOCTAMIN"/>
    <property type="match status" value="1"/>
</dbReference>
<feature type="transmembrane region" description="Helical" evidence="6">
    <location>
        <begin position="81"/>
        <end position="102"/>
    </location>
</feature>
<dbReference type="AlphaFoldDB" id="A0AAE0S3D0"/>
<dbReference type="Pfam" id="PF04547">
    <property type="entry name" value="Anoctamin"/>
    <property type="match status" value="1"/>
</dbReference>
<evidence type="ECO:0000256" key="7">
    <source>
        <dbReference type="SAM" id="MobiDB-lite"/>
    </source>
</evidence>
<evidence type="ECO:0000313" key="9">
    <source>
        <dbReference type="EMBL" id="KAK3584374.1"/>
    </source>
</evidence>
<keyword evidence="5 6" id="KW-0472">Membrane</keyword>
<comment type="similarity">
    <text evidence="2 6">Belongs to the anoctamin family.</text>
</comment>